<evidence type="ECO:0000313" key="2">
    <source>
        <dbReference type="Proteomes" id="UP001623348"/>
    </source>
</evidence>
<comment type="caution">
    <text evidence="1">The sequence shown here is derived from an EMBL/GenBank/DDBJ whole genome shotgun (WGS) entry which is preliminary data.</text>
</comment>
<dbReference type="AlphaFoldDB" id="A0ABC9WDC2"/>
<dbReference type="Proteomes" id="UP001623348">
    <property type="component" value="Unassembled WGS sequence"/>
</dbReference>
<dbReference type="EMBL" id="BAAFJT010000002">
    <property type="protein sequence ID" value="GAB0183513.1"/>
    <property type="molecule type" value="Genomic_DNA"/>
</dbReference>
<evidence type="ECO:0000313" key="1">
    <source>
        <dbReference type="EMBL" id="GAB0183513.1"/>
    </source>
</evidence>
<reference evidence="1 2" key="1">
    <citation type="submission" date="2024-06" db="EMBL/GenBank/DDBJ databases">
        <title>The draft genome of Grus japonensis, version 3.</title>
        <authorList>
            <person name="Nabeshima K."/>
            <person name="Suzuki S."/>
            <person name="Onuma M."/>
        </authorList>
    </citation>
    <scope>NUCLEOTIDE SEQUENCE [LARGE SCALE GENOMIC DNA]</scope>
    <source>
        <strain evidence="1 2">451A</strain>
    </source>
</reference>
<protein>
    <submittedName>
        <fullName evidence="1">AN1-type zinc finger protein 5-like</fullName>
    </submittedName>
</protein>
<keyword evidence="2" id="KW-1185">Reference proteome</keyword>
<sequence length="134" mass="15337">MVETMMRKAVPLQTMEVNGGADIHLQPMEDPTPEQVEAPERGCDPMGSLRWSKFLAGPVARWREEPTLEQLRRGVIERLWWAPGLQPGSTHHSHLELVVQDNVQMLLEISSEEFNINEKKAEHYAATRRVLIET</sequence>
<gene>
    <name evidence="1" type="ORF">GRJ2_000816600</name>
</gene>
<proteinExistence type="predicted"/>
<name>A0ABC9WDC2_GRUJA</name>
<accession>A0ABC9WDC2</accession>
<organism evidence="1 2">
    <name type="scientific">Grus japonensis</name>
    <name type="common">Japanese crane</name>
    <name type="synonym">Red-crowned crane</name>
    <dbReference type="NCBI Taxonomy" id="30415"/>
    <lineage>
        <taxon>Eukaryota</taxon>
        <taxon>Metazoa</taxon>
        <taxon>Chordata</taxon>
        <taxon>Craniata</taxon>
        <taxon>Vertebrata</taxon>
        <taxon>Euteleostomi</taxon>
        <taxon>Archelosauria</taxon>
        <taxon>Archosauria</taxon>
        <taxon>Dinosauria</taxon>
        <taxon>Saurischia</taxon>
        <taxon>Theropoda</taxon>
        <taxon>Coelurosauria</taxon>
        <taxon>Aves</taxon>
        <taxon>Neognathae</taxon>
        <taxon>Neoaves</taxon>
        <taxon>Gruiformes</taxon>
        <taxon>Gruidae</taxon>
        <taxon>Grus</taxon>
    </lineage>
</organism>